<comment type="caution">
    <text evidence="2">The sequence shown here is derived from an EMBL/GenBank/DDBJ whole genome shotgun (WGS) entry which is preliminary data.</text>
</comment>
<accession>A0A4S8P137</accession>
<evidence type="ECO:0000313" key="2">
    <source>
        <dbReference type="EMBL" id="THV23001.1"/>
    </source>
</evidence>
<keyword evidence="1" id="KW-1133">Transmembrane helix</keyword>
<reference evidence="2 3" key="1">
    <citation type="submission" date="2019-04" db="EMBL/GenBank/DDBJ databases">
        <title>Genome sequence of strain shin9-1.</title>
        <authorList>
            <person name="Gao J."/>
            <person name="Sun J."/>
        </authorList>
    </citation>
    <scope>NUCLEOTIDE SEQUENCE [LARGE SCALE GENOMIC DNA]</scope>
    <source>
        <strain evidence="3">shin9-1</strain>
    </source>
</reference>
<dbReference type="RefSeq" id="WP_136598444.1">
    <property type="nucleotide sequence ID" value="NZ_STGV01000003.1"/>
</dbReference>
<proteinExistence type="predicted"/>
<dbReference type="EMBL" id="STGV01000003">
    <property type="protein sequence ID" value="THV23001.1"/>
    <property type="molecule type" value="Genomic_DNA"/>
</dbReference>
<keyword evidence="1" id="KW-0472">Membrane</keyword>
<organism evidence="2 3">
    <name type="scientific">Peteryoungia ipomoeae</name>
    <dbReference type="NCBI Taxonomy" id="1210932"/>
    <lineage>
        <taxon>Bacteria</taxon>
        <taxon>Pseudomonadati</taxon>
        <taxon>Pseudomonadota</taxon>
        <taxon>Alphaproteobacteria</taxon>
        <taxon>Hyphomicrobiales</taxon>
        <taxon>Rhizobiaceae</taxon>
        <taxon>Peteryoungia</taxon>
    </lineage>
</organism>
<name>A0A4S8P137_9HYPH</name>
<keyword evidence="1" id="KW-0812">Transmembrane</keyword>
<dbReference type="Proteomes" id="UP000308828">
    <property type="component" value="Unassembled WGS sequence"/>
</dbReference>
<evidence type="ECO:0000313" key="3">
    <source>
        <dbReference type="Proteomes" id="UP000308828"/>
    </source>
</evidence>
<keyword evidence="3" id="KW-1185">Reference proteome</keyword>
<protein>
    <submittedName>
        <fullName evidence="2">Uncharacterized protein</fullName>
    </submittedName>
</protein>
<feature type="transmembrane region" description="Helical" evidence="1">
    <location>
        <begin position="49"/>
        <end position="69"/>
    </location>
</feature>
<evidence type="ECO:0000256" key="1">
    <source>
        <dbReference type="SAM" id="Phobius"/>
    </source>
</evidence>
<dbReference type="OrthoDB" id="8373829at2"/>
<sequence length="70" mass="7413">MQTTRANDVIDDGRPLPDAAVAEASRHAIRRVYPASAFRGPLFETRDRVALAMAAVMLIGPLAALPLGLG</sequence>
<gene>
    <name evidence="2" type="ORF">FAA97_10235</name>
</gene>
<dbReference type="AlphaFoldDB" id="A0A4S8P137"/>